<dbReference type="InterPro" id="IPR022764">
    <property type="entry name" value="Peptidase_S54_rhomboid_dom"/>
</dbReference>
<organism evidence="12">
    <name type="scientific">Haloquadratum walsbyi J07HQW2</name>
    <dbReference type="NCBI Taxonomy" id="1238425"/>
    <lineage>
        <taxon>Archaea</taxon>
        <taxon>Methanobacteriati</taxon>
        <taxon>Methanobacteriota</taxon>
        <taxon>Stenosarchaea group</taxon>
        <taxon>Halobacteria</taxon>
        <taxon>Halobacteriales</taxon>
        <taxon>Haloferacaceae</taxon>
        <taxon>Haloquadratum</taxon>
    </lineage>
</organism>
<feature type="transmembrane region" description="Helical" evidence="10">
    <location>
        <begin position="89"/>
        <end position="118"/>
    </location>
</feature>
<dbReference type="InterPro" id="IPR035952">
    <property type="entry name" value="Rhomboid-like_sf"/>
</dbReference>
<dbReference type="Proteomes" id="UP000030710">
    <property type="component" value="Unassembled WGS sequence"/>
</dbReference>
<name>U1N0Q5_9EURY</name>
<feature type="transmembrane region" description="Helical" evidence="10">
    <location>
        <begin position="204"/>
        <end position="224"/>
    </location>
</feature>
<dbReference type="PANTHER" id="PTHR43731">
    <property type="entry name" value="RHOMBOID PROTEASE"/>
    <property type="match status" value="1"/>
</dbReference>
<proteinExistence type="inferred from homology"/>
<sequence length="313" mass="32920">MATCDDCGKHENLPYQCQRCGSTFCAEHRLPENHDCPGLGGWDDPAGVFDSGFDDSVNNPGGQSASNKVLSKLDDIGGPLGYFRKNMSYVFLGLMWITFGLQFFIFPLLGAVVGGNIAPGSSLWEAIFVLSPDHVGYVWTWFTSIFAHGGFGHIVFNSIALYFFGPVVERYIDTKRFTALFIGAGIIAGLAQIGSTLLTIGPTGAGVVGASGAIMGVLGVLTVLNPKLKVYLYFIIPMPLWVLTFGFAAFSIVAGFGAAGGGIVGGNVAHLAHLAGLLIGLAYGVHIRDRVGVPNSLQLGGRGGRGGGPGRRF</sequence>
<dbReference type="Gene3D" id="4.10.1110.10">
    <property type="entry name" value="AN1-like Zinc finger"/>
    <property type="match status" value="1"/>
</dbReference>
<feature type="transmembrane region" description="Helical" evidence="10">
    <location>
        <begin position="177"/>
        <end position="198"/>
    </location>
</feature>
<dbReference type="HOGENOM" id="CLU_055068_1_0_2"/>
<keyword evidence="3 10" id="KW-0812">Transmembrane</keyword>
<evidence type="ECO:0000256" key="9">
    <source>
        <dbReference type="ARBA" id="ARBA00023136"/>
    </source>
</evidence>
<keyword evidence="7" id="KW-0862">Zinc</keyword>
<dbReference type="Gene3D" id="1.20.1540.10">
    <property type="entry name" value="Rhomboid-like"/>
    <property type="match status" value="1"/>
</dbReference>
<evidence type="ECO:0000256" key="1">
    <source>
        <dbReference type="ARBA" id="ARBA00004141"/>
    </source>
</evidence>
<evidence type="ECO:0000313" key="12">
    <source>
        <dbReference type="EMBL" id="ERG96394.1"/>
    </source>
</evidence>
<dbReference type="SUPFAM" id="SSF118310">
    <property type="entry name" value="AN1-like Zinc finger"/>
    <property type="match status" value="1"/>
</dbReference>
<dbReference type="GO" id="GO:0016020">
    <property type="term" value="C:membrane"/>
    <property type="evidence" value="ECO:0007669"/>
    <property type="project" value="UniProtKB-SubCell"/>
</dbReference>
<reference evidence="12" key="1">
    <citation type="journal article" date="2013" name="PLoS ONE">
        <title>Assembly-driven community genomics of a hypersaline microbial ecosystem.</title>
        <authorList>
            <person name="Podell S."/>
            <person name="Ugalde J.A."/>
            <person name="Narasingarao P."/>
            <person name="Banfield J.F."/>
            <person name="Heidelberg K.B."/>
            <person name="Allen E.E."/>
        </authorList>
    </citation>
    <scope>NUCLEOTIDE SEQUENCE [LARGE SCALE GENOMIC DNA]</scope>
</reference>
<dbReference type="Pfam" id="PF01694">
    <property type="entry name" value="Rhomboid"/>
    <property type="match status" value="1"/>
</dbReference>
<evidence type="ECO:0000256" key="7">
    <source>
        <dbReference type="ARBA" id="ARBA00022833"/>
    </source>
</evidence>
<dbReference type="PROSITE" id="PS51039">
    <property type="entry name" value="ZF_AN1"/>
    <property type="match status" value="1"/>
</dbReference>
<feature type="transmembrane region" description="Helical" evidence="10">
    <location>
        <begin position="231"/>
        <end position="256"/>
    </location>
</feature>
<evidence type="ECO:0000256" key="5">
    <source>
        <dbReference type="ARBA" id="ARBA00022771"/>
    </source>
</evidence>
<dbReference type="InterPro" id="IPR035896">
    <property type="entry name" value="AN1-like_Znf"/>
</dbReference>
<feature type="domain" description="AN1-type" evidence="11">
    <location>
        <begin position="1"/>
        <end position="44"/>
    </location>
</feature>
<evidence type="ECO:0000256" key="2">
    <source>
        <dbReference type="ARBA" id="ARBA00009045"/>
    </source>
</evidence>
<keyword evidence="5" id="KW-0863">Zinc-finger</keyword>
<protein>
    <submittedName>
        <fullName evidence="12">Rhomboid family protein</fullName>
    </submittedName>
</protein>
<dbReference type="InterPro" id="IPR050925">
    <property type="entry name" value="Rhomboid_protease_S54"/>
</dbReference>
<comment type="subcellular location">
    <subcellularLocation>
        <location evidence="1">Membrane</location>
        <topology evidence="1">Multi-pass membrane protein</topology>
    </subcellularLocation>
</comment>
<dbReference type="SMART" id="SM00154">
    <property type="entry name" value="ZnF_AN1"/>
    <property type="match status" value="1"/>
</dbReference>
<dbReference type="GO" id="GO:0008270">
    <property type="term" value="F:zinc ion binding"/>
    <property type="evidence" value="ECO:0007669"/>
    <property type="project" value="UniProtKB-KW"/>
</dbReference>
<dbReference type="InterPro" id="IPR000058">
    <property type="entry name" value="Znf_AN1"/>
</dbReference>
<feature type="transmembrane region" description="Helical" evidence="10">
    <location>
        <begin position="138"/>
        <end position="165"/>
    </location>
</feature>
<dbReference type="PANTHER" id="PTHR43731:SF14">
    <property type="entry name" value="PRESENILIN-ASSOCIATED RHOMBOID-LIKE PROTEIN, MITOCHONDRIAL"/>
    <property type="match status" value="1"/>
</dbReference>
<dbReference type="EMBL" id="KE356561">
    <property type="protein sequence ID" value="ERG96394.1"/>
    <property type="molecule type" value="Genomic_DNA"/>
</dbReference>
<dbReference type="Pfam" id="PF01428">
    <property type="entry name" value="zf-AN1"/>
    <property type="match status" value="1"/>
</dbReference>
<evidence type="ECO:0000256" key="10">
    <source>
        <dbReference type="SAM" id="Phobius"/>
    </source>
</evidence>
<evidence type="ECO:0000259" key="11">
    <source>
        <dbReference type="PROSITE" id="PS51039"/>
    </source>
</evidence>
<dbReference type="SUPFAM" id="SSF144091">
    <property type="entry name" value="Rhomboid-like"/>
    <property type="match status" value="1"/>
</dbReference>
<evidence type="ECO:0000256" key="3">
    <source>
        <dbReference type="ARBA" id="ARBA00022692"/>
    </source>
</evidence>
<keyword evidence="9 10" id="KW-0472">Membrane</keyword>
<gene>
    <name evidence="12" type="ORF">J07HQW2_02872</name>
</gene>
<keyword evidence="8 10" id="KW-1133">Transmembrane helix</keyword>
<dbReference type="STRING" id="1238425.J07HQW2_02872"/>
<dbReference type="eggNOG" id="arCOG01768">
    <property type="taxonomic scope" value="Archaea"/>
</dbReference>
<keyword evidence="4" id="KW-0479">Metal-binding</keyword>
<dbReference type="GO" id="GO:0004252">
    <property type="term" value="F:serine-type endopeptidase activity"/>
    <property type="evidence" value="ECO:0007669"/>
    <property type="project" value="InterPro"/>
</dbReference>
<dbReference type="RefSeq" id="WP_021055859.1">
    <property type="nucleotide sequence ID" value="NZ_KE356561.1"/>
</dbReference>
<keyword evidence="6" id="KW-0378">Hydrolase</keyword>
<evidence type="ECO:0000256" key="4">
    <source>
        <dbReference type="ARBA" id="ARBA00022723"/>
    </source>
</evidence>
<evidence type="ECO:0000256" key="8">
    <source>
        <dbReference type="ARBA" id="ARBA00022989"/>
    </source>
</evidence>
<accession>U1N0Q5</accession>
<dbReference type="AlphaFoldDB" id="U1N0Q5"/>
<comment type="similarity">
    <text evidence="2">Belongs to the peptidase S54 family.</text>
</comment>
<feature type="transmembrane region" description="Helical" evidence="10">
    <location>
        <begin position="268"/>
        <end position="285"/>
    </location>
</feature>
<evidence type="ECO:0000256" key="6">
    <source>
        <dbReference type="ARBA" id="ARBA00022801"/>
    </source>
</evidence>